<dbReference type="HOGENOM" id="CLU_047737_2_2_6"/>
<dbReference type="PROSITE" id="PS50895">
    <property type="entry name" value="SURF1"/>
    <property type="match status" value="1"/>
</dbReference>
<sequence>MSLFPLCLPEAIWIRPFIKLKAIKNSKATKTTLNNRTKVDDAIVITPNRLIDDEHKFRSKGFWIAVVLTVVSVGALIKLGLWQLDRGNEKLRYEQQLSERAQQSPRSLDTVISEWKDSRTQAQGSSELPSLNGLRVDVELETPSGLVVLLDNQINQGTVGYVIYMLGEVRFKDENNSLVAEKQLLIDLGFVAASNDRRELPQLGNITLPTNMSGRLYTRSVNPLSHELGLENTMPKRIQNINITALSEYTGQEVLPFVFQPQSLDSWPYEMLWRPTAMKSEKHFGYSFQWFVMAAVLLFLTMLIGYRYLKATPITRNKDG</sequence>
<feature type="transmembrane region" description="Helical" evidence="1">
    <location>
        <begin position="288"/>
        <end position="309"/>
    </location>
</feature>
<dbReference type="CDD" id="cd06662">
    <property type="entry name" value="SURF1"/>
    <property type="match status" value="1"/>
</dbReference>
<keyword evidence="1" id="KW-0472">Membrane</keyword>
<evidence type="ECO:0000256" key="1">
    <source>
        <dbReference type="RuleBase" id="RU363076"/>
    </source>
</evidence>
<protein>
    <recommendedName>
        <fullName evidence="1">SURF1-like protein</fullName>
    </recommendedName>
</protein>
<proteinExistence type="inferred from homology"/>
<feature type="transmembrane region" description="Helical" evidence="1">
    <location>
        <begin position="62"/>
        <end position="82"/>
    </location>
</feature>
<evidence type="ECO:0000313" key="3">
    <source>
        <dbReference type="Proteomes" id="UP000009100"/>
    </source>
</evidence>
<accession>B7VQY5</accession>
<dbReference type="eggNOG" id="COG3346">
    <property type="taxonomic scope" value="Bacteria"/>
</dbReference>
<dbReference type="KEGG" id="vsp:VS_II0369"/>
<dbReference type="EMBL" id="FM954973">
    <property type="protein sequence ID" value="CAV25820.1"/>
    <property type="molecule type" value="Genomic_DNA"/>
</dbReference>
<dbReference type="Pfam" id="PF02104">
    <property type="entry name" value="SURF1"/>
    <property type="match status" value="1"/>
</dbReference>
<keyword evidence="1" id="KW-1003">Cell membrane</keyword>
<dbReference type="Proteomes" id="UP000009100">
    <property type="component" value="Chromosome 2"/>
</dbReference>
<dbReference type="InterPro" id="IPR002994">
    <property type="entry name" value="Surf1/Shy1"/>
</dbReference>
<keyword evidence="1" id="KW-1133">Transmembrane helix</keyword>
<gene>
    <name evidence="2" type="ordered locus">VS_II0369</name>
</gene>
<name>B7VQY5_VIBA3</name>
<dbReference type="STRING" id="575788.VS_II0369"/>
<evidence type="ECO:0000313" key="2">
    <source>
        <dbReference type="EMBL" id="CAV25820.1"/>
    </source>
</evidence>
<reference evidence="2 3" key="1">
    <citation type="submission" date="2009-02" db="EMBL/GenBank/DDBJ databases">
        <title>Vibrio splendidus str. LGP32 complete genome.</title>
        <authorList>
            <person name="Mazel D."/>
            <person name="Le Roux F."/>
        </authorList>
    </citation>
    <scope>NUCLEOTIDE SEQUENCE [LARGE SCALE GENOMIC DNA]</scope>
    <source>
        <strain evidence="2 3">LGP32</strain>
    </source>
</reference>
<dbReference type="GO" id="GO:0005886">
    <property type="term" value="C:plasma membrane"/>
    <property type="evidence" value="ECO:0007669"/>
    <property type="project" value="UniProtKB-SubCell"/>
</dbReference>
<comment type="similarity">
    <text evidence="1">Belongs to the SURF1 family.</text>
</comment>
<dbReference type="AlphaFoldDB" id="B7VQY5"/>
<comment type="subcellular location">
    <subcellularLocation>
        <location evidence="1">Cell membrane</location>
        <topology evidence="1">Multi-pass membrane protein</topology>
    </subcellularLocation>
</comment>
<keyword evidence="1" id="KW-0812">Transmembrane</keyword>
<organism evidence="2 3">
    <name type="scientific">Vibrio atlanticus (strain LGP32)</name>
    <name type="common">Vibrio splendidus (strain Mel32)</name>
    <dbReference type="NCBI Taxonomy" id="575788"/>
    <lineage>
        <taxon>Bacteria</taxon>
        <taxon>Pseudomonadati</taxon>
        <taxon>Pseudomonadota</taxon>
        <taxon>Gammaproteobacteria</taxon>
        <taxon>Vibrionales</taxon>
        <taxon>Vibrionaceae</taxon>
        <taxon>Vibrio</taxon>
    </lineage>
</organism>